<evidence type="ECO:0000313" key="2">
    <source>
        <dbReference type="Proteomes" id="UP001603857"/>
    </source>
</evidence>
<comment type="caution">
    <text evidence="1">The sequence shown here is derived from an EMBL/GenBank/DDBJ whole genome shotgun (WGS) entry which is preliminary data.</text>
</comment>
<evidence type="ECO:0000313" key="1">
    <source>
        <dbReference type="EMBL" id="KAL2339275.1"/>
    </source>
</evidence>
<dbReference type="Proteomes" id="UP001603857">
    <property type="component" value="Unassembled WGS sequence"/>
</dbReference>
<organism evidence="1 2">
    <name type="scientific">Flemingia macrophylla</name>
    <dbReference type="NCBI Taxonomy" id="520843"/>
    <lineage>
        <taxon>Eukaryota</taxon>
        <taxon>Viridiplantae</taxon>
        <taxon>Streptophyta</taxon>
        <taxon>Embryophyta</taxon>
        <taxon>Tracheophyta</taxon>
        <taxon>Spermatophyta</taxon>
        <taxon>Magnoliopsida</taxon>
        <taxon>eudicotyledons</taxon>
        <taxon>Gunneridae</taxon>
        <taxon>Pentapetalae</taxon>
        <taxon>rosids</taxon>
        <taxon>fabids</taxon>
        <taxon>Fabales</taxon>
        <taxon>Fabaceae</taxon>
        <taxon>Papilionoideae</taxon>
        <taxon>50 kb inversion clade</taxon>
        <taxon>NPAAA clade</taxon>
        <taxon>indigoferoid/millettioid clade</taxon>
        <taxon>Phaseoleae</taxon>
        <taxon>Flemingia</taxon>
    </lineage>
</organism>
<proteinExistence type="predicted"/>
<sequence length="105" mass="11670">MQTTSGVSFYIVTARVGKIEASDVNESNYCLVGHGSGKFFKFQPKKQTQGFQLDGGETGLLRGGEVYCLVPYLRESVEPRRTTDNGNVKTREVKIGITTEHLQLR</sequence>
<gene>
    <name evidence="1" type="ORF">Fmac_013721</name>
</gene>
<protein>
    <submittedName>
        <fullName evidence="1">Uncharacterized protein</fullName>
    </submittedName>
</protein>
<accession>A0ABD1MW63</accession>
<name>A0ABD1MW63_9FABA</name>
<dbReference type="EMBL" id="JBGMDY010000004">
    <property type="protein sequence ID" value="KAL2339275.1"/>
    <property type="molecule type" value="Genomic_DNA"/>
</dbReference>
<reference evidence="1 2" key="1">
    <citation type="submission" date="2024-08" db="EMBL/GenBank/DDBJ databases">
        <title>Insights into the chromosomal genome structure of Flemingia macrophylla.</title>
        <authorList>
            <person name="Ding Y."/>
            <person name="Zhao Y."/>
            <person name="Bi W."/>
            <person name="Wu M."/>
            <person name="Zhao G."/>
            <person name="Gong Y."/>
            <person name="Li W."/>
            <person name="Zhang P."/>
        </authorList>
    </citation>
    <scope>NUCLEOTIDE SEQUENCE [LARGE SCALE GENOMIC DNA]</scope>
    <source>
        <strain evidence="1">DYQJB</strain>
        <tissue evidence="1">Leaf</tissue>
    </source>
</reference>
<keyword evidence="2" id="KW-1185">Reference proteome</keyword>
<dbReference type="AlphaFoldDB" id="A0ABD1MW63"/>